<feature type="transmembrane region" description="Helical" evidence="1">
    <location>
        <begin position="508"/>
        <end position="530"/>
    </location>
</feature>
<keyword evidence="1" id="KW-1133">Transmembrane helix</keyword>
<feature type="signal peptide" evidence="2">
    <location>
        <begin position="1"/>
        <end position="18"/>
    </location>
</feature>
<organism evidence="3 4">
    <name type="scientific">Clonostachys chloroleuca</name>
    <dbReference type="NCBI Taxonomy" id="1926264"/>
    <lineage>
        <taxon>Eukaryota</taxon>
        <taxon>Fungi</taxon>
        <taxon>Dikarya</taxon>
        <taxon>Ascomycota</taxon>
        <taxon>Pezizomycotina</taxon>
        <taxon>Sordariomycetes</taxon>
        <taxon>Hypocreomycetidae</taxon>
        <taxon>Hypocreales</taxon>
        <taxon>Bionectriaceae</taxon>
        <taxon>Clonostachys</taxon>
    </lineage>
</organism>
<dbReference type="EMBL" id="CABFNP030000619">
    <property type="protein sequence ID" value="CAI6062291.1"/>
    <property type="molecule type" value="Genomic_DNA"/>
</dbReference>
<keyword evidence="1" id="KW-0812">Transmembrane</keyword>
<dbReference type="AlphaFoldDB" id="A0AA35LTB7"/>
<proteinExistence type="predicted"/>
<feature type="transmembrane region" description="Helical" evidence="1">
    <location>
        <begin position="542"/>
        <end position="561"/>
    </location>
</feature>
<gene>
    <name evidence="3" type="ORF">CCHLO57077_00011717</name>
</gene>
<feature type="transmembrane region" description="Helical" evidence="1">
    <location>
        <begin position="270"/>
        <end position="288"/>
    </location>
</feature>
<keyword evidence="1" id="KW-0472">Membrane</keyword>
<evidence type="ECO:0000256" key="2">
    <source>
        <dbReference type="SAM" id="SignalP"/>
    </source>
</evidence>
<name>A0AA35LTB7_9HYPO</name>
<evidence type="ECO:0000256" key="1">
    <source>
        <dbReference type="SAM" id="Phobius"/>
    </source>
</evidence>
<keyword evidence="2" id="KW-0732">Signal</keyword>
<keyword evidence="4" id="KW-1185">Reference proteome</keyword>
<evidence type="ECO:0000313" key="3">
    <source>
        <dbReference type="EMBL" id="CAI6062291.1"/>
    </source>
</evidence>
<protein>
    <submittedName>
        <fullName evidence="3">Uncharacterized protein</fullName>
    </submittedName>
</protein>
<comment type="caution">
    <text evidence="3">The sequence shown here is derived from an EMBL/GenBank/DDBJ whole genome shotgun (WGS) entry which is preliminary data.</text>
</comment>
<evidence type="ECO:0000313" key="4">
    <source>
        <dbReference type="Proteomes" id="UP001160390"/>
    </source>
</evidence>
<feature type="transmembrane region" description="Helical" evidence="1">
    <location>
        <begin position="300"/>
        <end position="324"/>
    </location>
</feature>
<sequence length="570" mass="63207">MAAINVFAPLFMPLVAVAAPVLQNITILVPDGTSNHGDPRLLCTPTRSINVASFYLANYVAHAATIRALPGQTPISTLVDMLFALAFPVSGVIRGLQGIYQAAIFAKEPHRALRAGAVCEVVRTKDWKPESGDRILLQKALHPEPVNIPETITADIPSDGSFFIDKTLLLSWNVHGLCELPRGYALSTLSADANITWYAREGEQGGPGGREEDISTWRYVIGALIDGVFPIRWLLRRKKADIDENIPPLASHPPGDQLVSTHDLSSNYNFAKALIAIVQLIYGSYTIYRARGDQVARYGYAAFGLTVAPYLIMSFINFTSTVLTPQYSHLYLVRTDIMEEAQRHGGRFEGVIGTLVTSDEEDEGPGNVEKFWAEFVVQGNRYEVKPEVDIEAILGPPNANRRYYFVQPPGSPRQIRDLFTCGFFEDARRWRLRNWRRNLAGFLAGTMEHNVVIPRAASHHRRRRQEVIFLIWGSILIGSASLSIVGGISHFHQGDSTITQRAWTMSWLATGIVIGPISYYSTTITSLLYRDPATGFIAKLSLLLYATPAVGGFVVVSQMMWEYGSCTKIY</sequence>
<feature type="transmembrane region" description="Helical" evidence="1">
    <location>
        <begin position="467"/>
        <end position="488"/>
    </location>
</feature>
<dbReference type="Proteomes" id="UP001160390">
    <property type="component" value="Unassembled WGS sequence"/>
</dbReference>
<accession>A0AA35LTB7</accession>
<reference evidence="3" key="1">
    <citation type="submission" date="2023-01" db="EMBL/GenBank/DDBJ databases">
        <authorList>
            <person name="Piombo E."/>
        </authorList>
    </citation>
    <scope>NUCLEOTIDE SEQUENCE</scope>
</reference>
<feature type="chain" id="PRO_5041420298" evidence="2">
    <location>
        <begin position="19"/>
        <end position="570"/>
    </location>
</feature>